<name>G4RJP8_THETK</name>
<dbReference type="EMBL" id="FN869859">
    <property type="protein sequence ID" value="CCC81793.1"/>
    <property type="molecule type" value="Genomic_DNA"/>
</dbReference>
<dbReference type="KEGG" id="ttn:TTX_1153"/>
<dbReference type="AlphaFoldDB" id="G4RJP8"/>
<dbReference type="STRING" id="768679.TTX_1153"/>
<evidence type="ECO:0000313" key="1">
    <source>
        <dbReference type="EMBL" id="CCC81793.1"/>
    </source>
</evidence>
<sequence>MYYYEEMPVAGIGRTPAEARVYKYVDCSIVEKSSSALTAMCKPNTLIKIYRQEGESVDYFVEFTDTDTGLTEKYRVDLTTAVLIRRYLESRSK</sequence>
<dbReference type="PaxDb" id="768679-TTX_1153"/>
<gene>
    <name evidence="1" type="ordered locus">TTX_1153</name>
</gene>
<dbReference type="Proteomes" id="UP000002654">
    <property type="component" value="Chromosome"/>
</dbReference>
<reference evidence="1 2" key="1">
    <citation type="journal article" date="2011" name="PLoS ONE">
        <title>The complete genome sequence of Thermoproteus tenax: a physiologically versatile member of the Crenarchaeota.</title>
        <authorList>
            <person name="Siebers B."/>
            <person name="Zaparty M."/>
            <person name="Raddatz G."/>
            <person name="Tjaden B."/>
            <person name="Albers S.V."/>
            <person name="Bell S.D."/>
            <person name="Blombach F."/>
            <person name="Kletzin A."/>
            <person name="Kyrpides N."/>
            <person name="Lanz C."/>
            <person name="Plagens A."/>
            <person name="Rampp M."/>
            <person name="Rosinus A."/>
            <person name="von Jan M."/>
            <person name="Makarova K.S."/>
            <person name="Klenk H.P."/>
            <person name="Schuster S.C."/>
            <person name="Hensel R."/>
        </authorList>
    </citation>
    <scope>NUCLEOTIDE SEQUENCE [LARGE SCALE GENOMIC DNA]</scope>
    <source>
        <strain evidence="2">ATCC 35583 / DSM 2078 / JCM 9277 / NBRC 100435 / Kra 1</strain>
    </source>
</reference>
<dbReference type="HOGENOM" id="CLU_2393063_0_0_2"/>
<protein>
    <submittedName>
        <fullName evidence="1">Uncharacterized protein</fullName>
    </submittedName>
</protein>
<dbReference type="eggNOG" id="arCOG05691">
    <property type="taxonomic scope" value="Archaea"/>
</dbReference>
<evidence type="ECO:0000313" key="2">
    <source>
        <dbReference type="Proteomes" id="UP000002654"/>
    </source>
</evidence>
<organism evidence="1 2">
    <name type="scientific">Thermoproteus tenax (strain ATCC 35583 / DSM 2078 / JCM 9277 / NBRC 100435 / Kra 1)</name>
    <dbReference type="NCBI Taxonomy" id="768679"/>
    <lineage>
        <taxon>Archaea</taxon>
        <taxon>Thermoproteota</taxon>
        <taxon>Thermoprotei</taxon>
        <taxon>Thermoproteales</taxon>
        <taxon>Thermoproteaceae</taxon>
        <taxon>Thermoproteus</taxon>
    </lineage>
</organism>
<proteinExistence type="predicted"/>
<accession>G4RJP8</accession>
<dbReference type="PATRIC" id="fig|768679.9.peg.1163"/>
<keyword evidence="2" id="KW-1185">Reference proteome</keyword>